<evidence type="ECO:0000256" key="1">
    <source>
        <dbReference type="ARBA" id="ARBA00006540"/>
    </source>
</evidence>
<comment type="subunit">
    <text evidence="7 9">Part of the 50S ribosomal subunit. Forms a cluster with proteins L14 and L19.</text>
</comment>
<comment type="function">
    <text evidence="7 9">One of the primary rRNA binding proteins, it binds directly near the 3'-end of the 23S rRNA, where it nucleates assembly of the 50S subunit.</text>
</comment>
<dbReference type="InterPro" id="IPR000597">
    <property type="entry name" value="Ribosomal_uL3"/>
</dbReference>
<comment type="caution">
    <text evidence="11">The sequence shown here is derived from an EMBL/GenBank/DDBJ whole genome shotgun (WGS) entry which is preliminary data.</text>
</comment>
<dbReference type="Proteomes" id="UP000264002">
    <property type="component" value="Unassembled WGS sequence"/>
</dbReference>
<dbReference type="NCBIfam" id="TIGR03625">
    <property type="entry name" value="L3_bact"/>
    <property type="match status" value="1"/>
</dbReference>
<dbReference type="AlphaFoldDB" id="A0A372MIA6"/>
<keyword evidence="5 7" id="KW-0687">Ribonucleoprotein</keyword>
<dbReference type="GO" id="GO:0006412">
    <property type="term" value="P:translation"/>
    <property type="evidence" value="ECO:0007669"/>
    <property type="project" value="UniProtKB-UniRule"/>
</dbReference>
<proteinExistence type="inferred from homology"/>
<keyword evidence="2 7" id="KW-0699">rRNA-binding</keyword>
<dbReference type="PANTHER" id="PTHR11229:SF16">
    <property type="entry name" value="LARGE RIBOSOMAL SUBUNIT PROTEIN UL3C"/>
    <property type="match status" value="1"/>
</dbReference>
<organism evidence="11 12">
    <name type="scientific">Sphaerochaeta halotolerans</name>
    <dbReference type="NCBI Taxonomy" id="2293840"/>
    <lineage>
        <taxon>Bacteria</taxon>
        <taxon>Pseudomonadati</taxon>
        <taxon>Spirochaetota</taxon>
        <taxon>Spirochaetia</taxon>
        <taxon>Spirochaetales</taxon>
        <taxon>Sphaerochaetaceae</taxon>
        <taxon>Sphaerochaeta</taxon>
    </lineage>
</organism>
<dbReference type="Gene3D" id="2.40.30.10">
    <property type="entry name" value="Translation factors"/>
    <property type="match status" value="1"/>
</dbReference>
<evidence type="ECO:0000256" key="5">
    <source>
        <dbReference type="ARBA" id="ARBA00023274"/>
    </source>
</evidence>
<feature type="compositionally biased region" description="Polar residues" evidence="10">
    <location>
        <begin position="143"/>
        <end position="153"/>
    </location>
</feature>
<reference evidence="12" key="1">
    <citation type="submission" date="2018-08" db="EMBL/GenBank/DDBJ databases">
        <authorList>
            <person name="Grouzdev D.S."/>
            <person name="Krutkina M.S."/>
        </authorList>
    </citation>
    <scope>NUCLEOTIDE SEQUENCE [LARGE SCALE GENOMIC DNA]</scope>
    <source>
        <strain evidence="12">4-11</strain>
    </source>
</reference>
<accession>A0A372MIA6</accession>
<dbReference type="FunFam" id="2.40.30.10:FF:000004">
    <property type="entry name" value="50S ribosomal protein L3"/>
    <property type="match status" value="1"/>
</dbReference>
<name>A0A372MIA6_9SPIR</name>
<gene>
    <name evidence="7" type="primary">rplC</name>
    <name evidence="11" type="ORF">DYP60_03155</name>
</gene>
<dbReference type="HAMAP" id="MF_01325_B">
    <property type="entry name" value="Ribosomal_uL3_B"/>
    <property type="match status" value="1"/>
</dbReference>
<dbReference type="Gene3D" id="3.30.160.810">
    <property type="match status" value="1"/>
</dbReference>
<dbReference type="GO" id="GO:0019843">
    <property type="term" value="F:rRNA binding"/>
    <property type="evidence" value="ECO:0007669"/>
    <property type="project" value="UniProtKB-UniRule"/>
</dbReference>
<dbReference type="PROSITE" id="PS00474">
    <property type="entry name" value="RIBOSOMAL_L3"/>
    <property type="match status" value="1"/>
</dbReference>
<keyword evidence="4 7" id="KW-0689">Ribosomal protein</keyword>
<evidence type="ECO:0000256" key="2">
    <source>
        <dbReference type="ARBA" id="ARBA00022730"/>
    </source>
</evidence>
<evidence type="ECO:0000256" key="6">
    <source>
        <dbReference type="ARBA" id="ARBA00035243"/>
    </source>
</evidence>
<dbReference type="OrthoDB" id="9806135at2"/>
<evidence type="ECO:0000256" key="7">
    <source>
        <dbReference type="HAMAP-Rule" id="MF_01325"/>
    </source>
</evidence>
<keyword evidence="3 7" id="KW-0694">RNA-binding</keyword>
<dbReference type="GO" id="GO:0003735">
    <property type="term" value="F:structural constituent of ribosome"/>
    <property type="evidence" value="ECO:0007669"/>
    <property type="project" value="UniProtKB-UniRule"/>
</dbReference>
<dbReference type="EMBL" id="QUWK01000003">
    <property type="protein sequence ID" value="RFU95484.1"/>
    <property type="molecule type" value="Genomic_DNA"/>
</dbReference>
<dbReference type="Pfam" id="PF00297">
    <property type="entry name" value="Ribosomal_L3"/>
    <property type="match status" value="1"/>
</dbReference>
<evidence type="ECO:0000256" key="8">
    <source>
        <dbReference type="RuleBase" id="RU003905"/>
    </source>
</evidence>
<evidence type="ECO:0000313" key="11">
    <source>
        <dbReference type="EMBL" id="RFU95484.1"/>
    </source>
</evidence>
<keyword evidence="12" id="KW-1185">Reference proteome</keyword>
<evidence type="ECO:0000256" key="4">
    <source>
        <dbReference type="ARBA" id="ARBA00022980"/>
    </source>
</evidence>
<feature type="region of interest" description="Disordered" evidence="10">
    <location>
        <begin position="119"/>
        <end position="158"/>
    </location>
</feature>
<dbReference type="GO" id="GO:0022625">
    <property type="term" value="C:cytosolic large ribosomal subunit"/>
    <property type="evidence" value="ECO:0007669"/>
    <property type="project" value="TreeGrafter"/>
</dbReference>
<sequence>MLGLIGKKVGMTQVFDAQGRLTPVTVIKIEGNVVVSDRNEEKNGYSAAVLGSIDKKKSTVTKPYAGQFKEVCEPKQHVVEFRDYDREVAVGEVLGVDIFKDISFVDVTGTSKGKGFAGGMKRHGFKGGRATHGSKFHRDIGGTSMSSTPSRTFKGTRMAGHMGNERTTVQNLKVVRVDEEMQVLMVKGAIPGPAQSVVIVKKAIKK</sequence>
<comment type="similarity">
    <text evidence="1 7 8">Belongs to the universal ribosomal protein uL3 family.</text>
</comment>
<protein>
    <recommendedName>
        <fullName evidence="6 7">Large ribosomal subunit protein uL3</fullName>
    </recommendedName>
</protein>
<evidence type="ECO:0000256" key="10">
    <source>
        <dbReference type="SAM" id="MobiDB-lite"/>
    </source>
</evidence>
<dbReference type="SUPFAM" id="SSF50447">
    <property type="entry name" value="Translation proteins"/>
    <property type="match status" value="1"/>
</dbReference>
<evidence type="ECO:0000313" key="12">
    <source>
        <dbReference type="Proteomes" id="UP000264002"/>
    </source>
</evidence>
<dbReference type="InterPro" id="IPR019927">
    <property type="entry name" value="Ribosomal_uL3_bac/org-type"/>
</dbReference>
<evidence type="ECO:0000256" key="3">
    <source>
        <dbReference type="ARBA" id="ARBA00022884"/>
    </source>
</evidence>
<dbReference type="RefSeq" id="WP_117329432.1">
    <property type="nucleotide sequence ID" value="NZ_QUWK01000003.1"/>
</dbReference>
<dbReference type="PANTHER" id="PTHR11229">
    <property type="entry name" value="50S RIBOSOMAL PROTEIN L3"/>
    <property type="match status" value="1"/>
</dbReference>
<dbReference type="InterPro" id="IPR019926">
    <property type="entry name" value="Ribosomal_uL3_CS"/>
</dbReference>
<evidence type="ECO:0000256" key="9">
    <source>
        <dbReference type="RuleBase" id="RU003906"/>
    </source>
</evidence>
<reference evidence="11 12" key="2">
    <citation type="submission" date="2018-09" db="EMBL/GenBank/DDBJ databases">
        <title>Genome of Sphaerochaeta halotolerans strain 4-11.</title>
        <authorList>
            <person name="Nazina T.N."/>
            <person name="Sokolova D.S."/>
        </authorList>
    </citation>
    <scope>NUCLEOTIDE SEQUENCE [LARGE SCALE GENOMIC DNA]</scope>
    <source>
        <strain evidence="11 12">4-11</strain>
    </source>
</reference>
<dbReference type="InterPro" id="IPR009000">
    <property type="entry name" value="Transl_B-barrel_sf"/>
</dbReference>